<evidence type="ECO:0000313" key="1">
    <source>
        <dbReference type="EnsemblPlants" id="AVESA.00010b.r2.1AG0009030.1.CDS.1"/>
    </source>
</evidence>
<organism evidence="1 2">
    <name type="scientific">Avena sativa</name>
    <name type="common">Oat</name>
    <dbReference type="NCBI Taxonomy" id="4498"/>
    <lineage>
        <taxon>Eukaryota</taxon>
        <taxon>Viridiplantae</taxon>
        <taxon>Streptophyta</taxon>
        <taxon>Embryophyta</taxon>
        <taxon>Tracheophyta</taxon>
        <taxon>Spermatophyta</taxon>
        <taxon>Magnoliopsida</taxon>
        <taxon>Liliopsida</taxon>
        <taxon>Poales</taxon>
        <taxon>Poaceae</taxon>
        <taxon>BOP clade</taxon>
        <taxon>Pooideae</taxon>
        <taxon>Poodae</taxon>
        <taxon>Poeae</taxon>
        <taxon>Poeae Chloroplast Group 1 (Aveneae type)</taxon>
        <taxon>Aveninae</taxon>
        <taxon>Avena</taxon>
    </lineage>
</organism>
<proteinExistence type="predicted"/>
<reference evidence="1" key="2">
    <citation type="submission" date="2025-09" db="UniProtKB">
        <authorList>
            <consortium name="EnsemblPlants"/>
        </authorList>
    </citation>
    <scope>IDENTIFICATION</scope>
</reference>
<accession>A0ACD5T8B3</accession>
<name>A0ACD5T8B3_AVESA</name>
<protein>
    <submittedName>
        <fullName evidence="1">Uncharacterized protein</fullName>
    </submittedName>
</protein>
<sequence>MLLLSRISCGRYITRYGRLVSMAPEDIRSSVHADRATERPAAMGDTVVLNPGLGVGHLVPMVELAKLFLRRGFAVTVVVNGPPAGKETDTSAAVARAAAANPSVHFHVLPAPPDVDAAEAPNNLFVPLRRMNAPFRDYLRSVLPSVRALVLDIFCFCVDAVDVALELGLPAYVLYTGSASSLAVNLHLPHMQAQIGDTSFGEVGDAPLSFPGNRPFRPTELPRLALDRHNEVYRSFLHAFERIPEASRGIIVNTFESLETRALQALRDGSCVPGGATPPVYCVGPMVSSGESGGGEEKQQQHECLAWLDAQPEKSVVFLCFGSMGTFPKRQLSEIAVGLERSGQRFLWVLQTPRGDSGVPDMLAGARAEPDLAALLPEGFLERTGGRGLVVKSWAPQADVLRHGATGAFVTHCGWNSTLEAIVSGLPMLCWPLYAEQRQNKVFVVEEMGAGVEMAGYDAELVAAAEVEAKVRWVMESDGGRAVRERAVAAKEKASQALSDGGASQAAFDEFLKDF</sequence>
<reference evidence="1" key="1">
    <citation type="submission" date="2021-05" db="EMBL/GenBank/DDBJ databases">
        <authorList>
            <person name="Scholz U."/>
            <person name="Mascher M."/>
            <person name="Fiebig A."/>
        </authorList>
    </citation>
    <scope>NUCLEOTIDE SEQUENCE [LARGE SCALE GENOMIC DNA]</scope>
</reference>
<dbReference type="Proteomes" id="UP001732700">
    <property type="component" value="Chromosome 1A"/>
</dbReference>
<evidence type="ECO:0000313" key="2">
    <source>
        <dbReference type="Proteomes" id="UP001732700"/>
    </source>
</evidence>
<dbReference type="EnsemblPlants" id="AVESA.00010b.r2.1AG0009030.1">
    <property type="protein sequence ID" value="AVESA.00010b.r2.1AG0009030.1.CDS.1"/>
    <property type="gene ID" value="AVESA.00010b.r2.1AG0009030"/>
</dbReference>
<keyword evidence="2" id="KW-1185">Reference proteome</keyword>